<organism evidence="2 3">
    <name type="scientific">Planotetraspora thailandica</name>
    <dbReference type="NCBI Taxonomy" id="487172"/>
    <lineage>
        <taxon>Bacteria</taxon>
        <taxon>Bacillati</taxon>
        <taxon>Actinomycetota</taxon>
        <taxon>Actinomycetes</taxon>
        <taxon>Streptosporangiales</taxon>
        <taxon>Streptosporangiaceae</taxon>
        <taxon>Planotetraspora</taxon>
    </lineage>
</organism>
<keyword evidence="3" id="KW-1185">Reference proteome</keyword>
<proteinExistence type="predicted"/>
<dbReference type="Pfam" id="PF17765">
    <property type="entry name" value="MLTR_LBD"/>
    <property type="match status" value="1"/>
</dbReference>
<comment type="caution">
    <text evidence="2">The sequence shown here is derived from an EMBL/GenBank/DDBJ whole genome shotgun (WGS) entry which is preliminary data.</text>
</comment>
<dbReference type="AlphaFoldDB" id="A0A8J3XX03"/>
<name>A0A8J3XX03_9ACTN</name>
<gene>
    <name evidence="2" type="ORF">Pth03_36850</name>
</gene>
<dbReference type="InterPro" id="IPR041413">
    <property type="entry name" value="MLTR_LBD"/>
</dbReference>
<dbReference type="Gene3D" id="1.10.260.40">
    <property type="entry name" value="lambda repressor-like DNA-binding domains"/>
    <property type="match status" value="1"/>
</dbReference>
<sequence>MLAGVSTDYYIRLEQGRERHPSDQVLGALAQVLQLDDEATAHLHELARPRQPWLMPADRTDRVSPTLLRLMGSWSETPAVVVNRRLDVLARNRLANALYGWLDPSDNMLRLTFLAPEAREFYPDWEKDAASKTAQLRAAADYADPLLIELVKELSQASEDFCRMWARYDVQATTCDTVRFRHPEAGDLTLNYEALTVNSAPSQALFVFQAEPDSPSEAALARLDKISAETE</sequence>
<feature type="domain" description="MmyB-like transcription regulator ligand binding" evidence="1">
    <location>
        <begin position="63"/>
        <end position="223"/>
    </location>
</feature>
<evidence type="ECO:0000259" key="1">
    <source>
        <dbReference type="Pfam" id="PF17765"/>
    </source>
</evidence>
<reference evidence="2" key="1">
    <citation type="submission" date="2021-01" db="EMBL/GenBank/DDBJ databases">
        <title>Whole genome shotgun sequence of Planotetraspora thailandica NBRC 104271.</title>
        <authorList>
            <person name="Komaki H."/>
            <person name="Tamura T."/>
        </authorList>
    </citation>
    <scope>NUCLEOTIDE SEQUENCE</scope>
    <source>
        <strain evidence="2">NBRC 104271</strain>
    </source>
</reference>
<dbReference type="EMBL" id="BOOR01000025">
    <property type="protein sequence ID" value="GII55296.1"/>
    <property type="molecule type" value="Genomic_DNA"/>
</dbReference>
<evidence type="ECO:0000313" key="2">
    <source>
        <dbReference type="EMBL" id="GII55296.1"/>
    </source>
</evidence>
<protein>
    <submittedName>
        <fullName evidence="2">Transcriptional regulator</fullName>
    </submittedName>
</protein>
<dbReference type="InterPro" id="IPR010982">
    <property type="entry name" value="Lambda_DNA-bd_dom_sf"/>
</dbReference>
<dbReference type="GO" id="GO:0003677">
    <property type="term" value="F:DNA binding"/>
    <property type="evidence" value="ECO:0007669"/>
    <property type="project" value="InterPro"/>
</dbReference>
<dbReference type="Pfam" id="PF13560">
    <property type="entry name" value="HTH_31"/>
    <property type="match status" value="1"/>
</dbReference>
<dbReference type="PANTHER" id="PTHR35010:SF2">
    <property type="entry name" value="BLL4672 PROTEIN"/>
    <property type="match status" value="1"/>
</dbReference>
<dbReference type="Gene3D" id="3.30.450.180">
    <property type="match status" value="1"/>
</dbReference>
<accession>A0A8J3XX03</accession>
<dbReference type="PANTHER" id="PTHR35010">
    <property type="entry name" value="BLL4672 PROTEIN-RELATED"/>
    <property type="match status" value="1"/>
</dbReference>
<evidence type="ECO:0000313" key="3">
    <source>
        <dbReference type="Proteomes" id="UP000605992"/>
    </source>
</evidence>
<dbReference type="Proteomes" id="UP000605992">
    <property type="component" value="Unassembled WGS sequence"/>
</dbReference>